<name>A0ABV0F229_9ENTE</name>
<feature type="domain" description="DUF7278" evidence="1">
    <location>
        <begin position="148"/>
        <end position="217"/>
    </location>
</feature>
<sequence>MNTMDMMEWSNWKNLTETTKRQVLAKVLMYFVSPLKLVTNIQAREFDMGGVKCATFELEIDGDPFIFIPGNNEAILGWDLGVQGLATNTWSQPFPQEQSLKTQQLIKEYGLVTSQQWDHYINLHTTPLRKVVIPPMLVEKYPMPIGSRYIGSLDTITGEFTGQVERFQPIEEEVRHLFAPPKTFEESLSQNLPDQMVIGENFYIELSQEMDCYYVFQTFTDNQRDLQKVLRKNGFTLLTEDQWEYAVGAGTRRLFRWGNGLDHDHSYWGRQVRRYLRDENMFGVLVDDRLHRYEITAESFLKLDITEPTGMTLLDFLPMASYYRAPRLIEDNEVLPITDFCYRRAVVVALEK</sequence>
<protein>
    <recommendedName>
        <fullName evidence="1">DUF7278 domain-containing protein</fullName>
    </recommendedName>
</protein>
<evidence type="ECO:0000313" key="3">
    <source>
        <dbReference type="Proteomes" id="UP001429357"/>
    </source>
</evidence>
<dbReference type="Proteomes" id="UP001429357">
    <property type="component" value="Unassembled WGS sequence"/>
</dbReference>
<dbReference type="InterPro" id="IPR016187">
    <property type="entry name" value="CTDL_fold"/>
</dbReference>
<reference evidence="2 3" key="2">
    <citation type="submission" date="2024-02" db="EMBL/GenBank/DDBJ databases">
        <title>The Genome Sequence of Enterococcus diestrammenae JM9A.</title>
        <authorList>
            <person name="Earl A."/>
            <person name="Manson A."/>
            <person name="Gilmore M."/>
            <person name="Sanders J."/>
            <person name="Shea T."/>
            <person name="Howe W."/>
            <person name="Livny J."/>
            <person name="Cuomo C."/>
            <person name="Neafsey D."/>
            <person name="Birren B."/>
        </authorList>
    </citation>
    <scope>NUCLEOTIDE SEQUENCE [LARGE SCALE GENOMIC DNA]</scope>
    <source>
        <strain evidence="2 3">JM9A</strain>
    </source>
</reference>
<dbReference type="RefSeq" id="WP_161870422.1">
    <property type="nucleotide sequence ID" value="NZ_MAEI02000001.1"/>
</dbReference>
<evidence type="ECO:0000259" key="1">
    <source>
        <dbReference type="Pfam" id="PF23944"/>
    </source>
</evidence>
<accession>A0ABV0F229</accession>
<dbReference type="EMBL" id="MAEI02000001">
    <property type="protein sequence ID" value="MEO1782047.1"/>
    <property type="molecule type" value="Genomic_DNA"/>
</dbReference>
<comment type="caution">
    <text evidence="2">The sequence shown here is derived from an EMBL/GenBank/DDBJ whole genome shotgun (WGS) entry which is preliminary data.</text>
</comment>
<dbReference type="Gene3D" id="3.90.1580.10">
    <property type="entry name" value="paralog of FGE (formylglycine-generating enzyme)"/>
    <property type="match status" value="1"/>
</dbReference>
<dbReference type="InterPro" id="IPR042095">
    <property type="entry name" value="SUMF_sf"/>
</dbReference>
<proteinExistence type="predicted"/>
<gene>
    <name evidence="2" type="ORF">BAU18_001640</name>
</gene>
<evidence type="ECO:0000313" key="2">
    <source>
        <dbReference type="EMBL" id="MEO1782047.1"/>
    </source>
</evidence>
<dbReference type="SUPFAM" id="SSF56436">
    <property type="entry name" value="C-type lectin-like"/>
    <property type="match status" value="1"/>
</dbReference>
<dbReference type="InterPro" id="IPR055702">
    <property type="entry name" value="DUF7278"/>
</dbReference>
<reference evidence="3" key="1">
    <citation type="submission" date="2016-06" db="EMBL/GenBank/DDBJ databases">
        <title>Four novel species of enterococci isolated from chicken manure.</title>
        <authorList>
            <person name="Van Tyne D."/>
        </authorList>
    </citation>
    <scope>NUCLEOTIDE SEQUENCE [LARGE SCALE GENOMIC DNA]</scope>
    <source>
        <strain evidence="3">JM9A</strain>
    </source>
</reference>
<dbReference type="Pfam" id="PF23944">
    <property type="entry name" value="DUF7278"/>
    <property type="match status" value="1"/>
</dbReference>
<organism evidence="2 3">
    <name type="scientific">Enterococcus diestrammenae</name>
    <dbReference type="NCBI Taxonomy" id="1155073"/>
    <lineage>
        <taxon>Bacteria</taxon>
        <taxon>Bacillati</taxon>
        <taxon>Bacillota</taxon>
        <taxon>Bacilli</taxon>
        <taxon>Lactobacillales</taxon>
        <taxon>Enterococcaceae</taxon>
        <taxon>Enterococcus</taxon>
    </lineage>
</organism>
<keyword evidence="3" id="KW-1185">Reference proteome</keyword>